<dbReference type="AlphaFoldDB" id="A0AAN9G1G2"/>
<feature type="signal peptide" evidence="1">
    <location>
        <begin position="1"/>
        <end position="15"/>
    </location>
</feature>
<gene>
    <name evidence="2" type="ORF">V1264_010262</name>
</gene>
<keyword evidence="1" id="KW-0732">Signal</keyword>
<proteinExistence type="predicted"/>
<sequence>MIVCGFVLLLTTANAAVLFQDVHVLGKVSSSKVNENSGLAASRVHSGVMYGLNDNGDSSHIFALDPVTGSLRATLEIRSAQNYDWEDLCVGTCGQDIQGTCIYIGDIGDHGGDGAKNIIYKVKEPEVISHDASLPVLNVYKFTWGEDDAESLMLDPDGDLYVISKVHGGRAVFAKLPRAGWGSNYPVTIPLENTAILRIHTDHNDPQGADISPDGTELLVKTEDEVLYYPVPNRNYVEVVGHQQPHVVSTYVRRSSGESVAWNAAGTGFYTLPEGRHQTFHFYPKVSSGGGIVG</sequence>
<feature type="chain" id="PRO_5042811249" evidence="1">
    <location>
        <begin position="16"/>
        <end position="294"/>
    </location>
</feature>
<name>A0AAN9G1G2_9CAEN</name>
<accession>A0AAN9G1G2</accession>
<reference evidence="2 3" key="1">
    <citation type="submission" date="2024-02" db="EMBL/GenBank/DDBJ databases">
        <title>Chromosome-scale genome assembly of the rough periwinkle Littorina saxatilis.</title>
        <authorList>
            <person name="De Jode A."/>
            <person name="Faria R."/>
            <person name="Formenti G."/>
            <person name="Sims Y."/>
            <person name="Smith T.P."/>
            <person name="Tracey A."/>
            <person name="Wood J.M.D."/>
            <person name="Zagrodzka Z.B."/>
            <person name="Johannesson K."/>
            <person name="Butlin R.K."/>
            <person name="Leder E.H."/>
        </authorList>
    </citation>
    <scope>NUCLEOTIDE SEQUENCE [LARGE SCALE GENOMIC DNA]</scope>
    <source>
        <strain evidence="2">Snail1</strain>
        <tissue evidence="2">Muscle</tissue>
    </source>
</reference>
<dbReference type="Proteomes" id="UP001374579">
    <property type="component" value="Unassembled WGS sequence"/>
</dbReference>
<evidence type="ECO:0000313" key="3">
    <source>
        <dbReference type="Proteomes" id="UP001374579"/>
    </source>
</evidence>
<evidence type="ECO:0000313" key="2">
    <source>
        <dbReference type="EMBL" id="KAK7090470.1"/>
    </source>
</evidence>
<dbReference type="SUPFAM" id="SSF50969">
    <property type="entry name" value="YVTN repeat-like/Quinoprotein amine dehydrogenase"/>
    <property type="match status" value="1"/>
</dbReference>
<keyword evidence="3" id="KW-1185">Reference proteome</keyword>
<organism evidence="2 3">
    <name type="scientific">Littorina saxatilis</name>
    <dbReference type="NCBI Taxonomy" id="31220"/>
    <lineage>
        <taxon>Eukaryota</taxon>
        <taxon>Metazoa</taxon>
        <taxon>Spiralia</taxon>
        <taxon>Lophotrochozoa</taxon>
        <taxon>Mollusca</taxon>
        <taxon>Gastropoda</taxon>
        <taxon>Caenogastropoda</taxon>
        <taxon>Littorinimorpha</taxon>
        <taxon>Littorinoidea</taxon>
        <taxon>Littorinidae</taxon>
        <taxon>Littorina</taxon>
    </lineage>
</organism>
<evidence type="ECO:0000256" key="1">
    <source>
        <dbReference type="SAM" id="SignalP"/>
    </source>
</evidence>
<protein>
    <submittedName>
        <fullName evidence="2">Uncharacterized protein</fullName>
    </submittedName>
</protein>
<dbReference type="EMBL" id="JBAMIC010000024">
    <property type="protein sequence ID" value="KAK7090470.1"/>
    <property type="molecule type" value="Genomic_DNA"/>
</dbReference>
<dbReference type="InterPro" id="IPR011044">
    <property type="entry name" value="Quino_amine_DH_bsu"/>
</dbReference>
<comment type="caution">
    <text evidence="2">The sequence shown here is derived from an EMBL/GenBank/DDBJ whole genome shotgun (WGS) entry which is preliminary data.</text>
</comment>